<comment type="caution">
    <text evidence="2">The sequence shown here is derived from an EMBL/GenBank/DDBJ whole genome shotgun (WGS) entry which is preliminary data.</text>
</comment>
<feature type="region of interest" description="Disordered" evidence="1">
    <location>
        <begin position="481"/>
        <end position="512"/>
    </location>
</feature>
<evidence type="ECO:0000313" key="2">
    <source>
        <dbReference type="EMBL" id="KAL3799819.1"/>
    </source>
</evidence>
<evidence type="ECO:0000313" key="3">
    <source>
        <dbReference type="Proteomes" id="UP001516023"/>
    </source>
</evidence>
<evidence type="ECO:0000256" key="1">
    <source>
        <dbReference type="SAM" id="MobiDB-lite"/>
    </source>
</evidence>
<dbReference type="AlphaFoldDB" id="A0ABD3QI50"/>
<keyword evidence="3" id="KW-1185">Reference proteome</keyword>
<name>A0ABD3QI50_9STRA</name>
<sequence>MVLGSVSDGKSNSKAHNTRDKSCSISNHNTLIDISSMGGKRSHCGGEGSNCGSVLLLLRRRFILGNHGERCSLSILDGRTGGWGNNGGEGRGGGNDDRKDEDLAVLHIGSNFGVHFGTEPSLANVNNPPSVLIATAFVKPKHQSKVFYTPCHCHGRTHTKRKRRSCLENGFDRCSRSTLGVRKAMTAGGAWLKREQRTGCIGGIGRRKDDIFVRAFYKRDDWLNFIFCAIQLKIFTLPSTLPGSKHRGLIVSSSRMADERFRHMYAKAIADTLRAKEEEEAKELKRIQSGNRTSTVEETKNWERAKVTYSELCHDDPIISGGNDDCRRLARALAPRQGGGRKDGKRLGLCTRLVDGLLQAVARAESNVTSSATRSQNIEEVRNLQNNAEAESFLIQLSEGYAELAFSIFVEGPYRCIQQADNLTTASSFLGSFEPPEGALQSNHLSNEDKSRLVEEATASIVNGMEKIAMESEKKKAEKHVSIEKYDDANSSSSSDFFVHNKNGQNPRNEIKDDDSMEEVFAEESDPDDYEYESSYHHYSINHSDTTSNINNSAKDCIKMDDVSSHSGFDVLVLSKPSKMNETWHGARKAIFYLLSNLSYGKLLLSSLSSRTWLDIGASDTLADFSFMLLLHHSNCCVEGRGIAKKDCLLIGPTCESGDVDDFVDISALWDRPLFLLRDRALDADRDHDALVPYLRLIKAFLTHSEDDVMSILSSPSSKQSSVLPAITSVGLSCLSTLCSSKEFTCASASRMQSSLLSVCPREEIKKTILSLLHSLARVVECVRPSPSTNIEETNESERLWIRTIFCIIPMIEFLTNLRARFDFQPVFEGVGGKNFTLTDAEAKDILDSGLLRELLAMYAAAGKYSAPCGDGDTTSTPSKASDVTRRQLLRTIYALSIASPEILGQYAARVPDLAKEVQSTRFMEEYLIDAILWAALSSFILESKADSPGPRLKLRVSTKPKACDSEQERSMAERSCTGFLKLCSSAQSALGVLKDSITTSAEGGLNCEAVTMEELDRHKTALGDIISFANCLANSNNATKIWISSLNSKEDIAQQAKEKLIELRSVLSNIPSYSDNCKASCTGHKKDDEEEDTEQVLYEEDVMKRKEAKSMHERKEFGTMVASVRSSVKIISSALESQKACGLSLNGTMACNVSSKTD</sequence>
<gene>
    <name evidence="2" type="ORF">HJC23_010469</name>
</gene>
<feature type="region of interest" description="Disordered" evidence="1">
    <location>
        <begin position="1"/>
        <end position="22"/>
    </location>
</feature>
<dbReference type="EMBL" id="JABMIG020000036">
    <property type="protein sequence ID" value="KAL3799819.1"/>
    <property type="molecule type" value="Genomic_DNA"/>
</dbReference>
<protein>
    <submittedName>
        <fullName evidence="2">Uncharacterized protein</fullName>
    </submittedName>
</protein>
<reference evidence="2 3" key="1">
    <citation type="journal article" date="2020" name="G3 (Bethesda)">
        <title>Improved Reference Genome for Cyclotella cryptica CCMP332, a Model for Cell Wall Morphogenesis, Salinity Adaptation, and Lipid Production in Diatoms (Bacillariophyta).</title>
        <authorList>
            <person name="Roberts W.R."/>
            <person name="Downey K.M."/>
            <person name="Ruck E.C."/>
            <person name="Traller J.C."/>
            <person name="Alverson A.J."/>
        </authorList>
    </citation>
    <scope>NUCLEOTIDE SEQUENCE [LARGE SCALE GENOMIC DNA]</scope>
    <source>
        <strain evidence="2 3">CCMP332</strain>
    </source>
</reference>
<organism evidence="2 3">
    <name type="scientific">Cyclotella cryptica</name>
    <dbReference type="NCBI Taxonomy" id="29204"/>
    <lineage>
        <taxon>Eukaryota</taxon>
        <taxon>Sar</taxon>
        <taxon>Stramenopiles</taxon>
        <taxon>Ochrophyta</taxon>
        <taxon>Bacillariophyta</taxon>
        <taxon>Coscinodiscophyceae</taxon>
        <taxon>Thalassiosirophycidae</taxon>
        <taxon>Stephanodiscales</taxon>
        <taxon>Stephanodiscaceae</taxon>
        <taxon>Cyclotella</taxon>
    </lineage>
</organism>
<proteinExistence type="predicted"/>
<accession>A0ABD3QI50</accession>
<dbReference type="Proteomes" id="UP001516023">
    <property type="component" value="Unassembled WGS sequence"/>
</dbReference>